<comment type="function">
    <text evidence="6">Bidirectionally degrades single-stranded DNA into large acid-insoluble oligonucleotides, which are then degraded further into small acid-soluble oligonucleotides.</text>
</comment>
<keyword evidence="2 6" id="KW-0963">Cytoplasm</keyword>
<proteinExistence type="inferred from homology"/>
<dbReference type="OrthoDB" id="427334at2"/>
<comment type="caution">
    <text evidence="7">The sequence shown here is derived from an EMBL/GenBank/DDBJ whole genome shotgun (WGS) entry which is preliminary data.</text>
</comment>
<dbReference type="NCBIfam" id="TIGR01280">
    <property type="entry name" value="xseB"/>
    <property type="match status" value="1"/>
</dbReference>
<dbReference type="PANTHER" id="PTHR34137:SF1">
    <property type="entry name" value="EXODEOXYRIBONUCLEASE 7 SMALL SUBUNIT"/>
    <property type="match status" value="1"/>
</dbReference>
<evidence type="ECO:0000256" key="4">
    <source>
        <dbReference type="ARBA" id="ARBA00022801"/>
    </source>
</evidence>
<organism evidence="7 8">
    <name type="scientific">Hydrococcus rivularis NIES-593</name>
    <dbReference type="NCBI Taxonomy" id="1921803"/>
    <lineage>
        <taxon>Bacteria</taxon>
        <taxon>Bacillati</taxon>
        <taxon>Cyanobacteriota</taxon>
        <taxon>Cyanophyceae</taxon>
        <taxon>Pleurocapsales</taxon>
        <taxon>Hydrococcaceae</taxon>
        <taxon>Hydrococcus</taxon>
    </lineage>
</organism>
<dbReference type="RefSeq" id="WP_073597949.1">
    <property type="nucleotide sequence ID" value="NZ_MRCB01000001.1"/>
</dbReference>
<keyword evidence="8" id="KW-1185">Reference proteome</keyword>
<dbReference type="HAMAP" id="MF_00337">
    <property type="entry name" value="Exonuc_7_S"/>
    <property type="match status" value="1"/>
</dbReference>
<dbReference type="PANTHER" id="PTHR34137">
    <property type="entry name" value="EXODEOXYRIBONUCLEASE 7 SMALL SUBUNIT"/>
    <property type="match status" value="1"/>
</dbReference>
<dbReference type="InterPro" id="IPR003761">
    <property type="entry name" value="Exonuc_VII_S"/>
</dbReference>
<dbReference type="Gene3D" id="1.10.287.1040">
    <property type="entry name" value="Exonuclease VII, small subunit"/>
    <property type="match status" value="1"/>
</dbReference>
<accession>A0A1U7HTC5</accession>
<dbReference type="Pfam" id="PF02609">
    <property type="entry name" value="Exonuc_VII_S"/>
    <property type="match status" value="1"/>
</dbReference>
<dbReference type="GO" id="GO:0005829">
    <property type="term" value="C:cytosol"/>
    <property type="evidence" value="ECO:0007669"/>
    <property type="project" value="TreeGrafter"/>
</dbReference>
<evidence type="ECO:0000256" key="5">
    <source>
        <dbReference type="ARBA" id="ARBA00022839"/>
    </source>
</evidence>
<reference evidence="7 8" key="1">
    <citation type="submission" date="2016-11" db="EMBL/GenBank/DDBJ databases">
        <title>Draft Genome Sequences of Nine Cyanobacterial Strains from Diverse Habitats.</title>
        <authorList>
            <person name="Zhu T."/>
            <person name="Hou S."/>
            <person name="Lu X."/>
            <person name="Hess W.R."/>
        </authorList>
    </citation>
    <scope>NUCLEOTIDE SEQUENCE [LARGE SCALE GENOMIC DNA]</scope>
    <source>
        <strain evidence="7 8">NIES-593</strain>
    </source>
</reference>
<evidence type="ECO:0000256" key="1">
    <source>
        <dbReference type="ARBA" id="ARBA00009998"/>
    </source>
</evidence>
<dbReference type="SUPFAM" id="SSF116842">
    <property type="entry name" value="XseB-like"/>
    <property type="match status" value="1"/>
</dbReference>
<dbReference type="GO" id="GO:0009318">
    <property type="term" value="C:exodeoxyribonuclease VII complex"/>
    <property type="evidence" value="ECO:0007669"/>
    <property type="project" value="UniProtKB-UniRule"/>
</dbReference>
<comment type="catalytic activity">
    <reaction evidence="6">
        <text>Exonucleolytic cleavage in either 5'- to 3'- or 3'- to 5'-direction to yield nucleoside 5'-phosphates.</text>
        <dbReference type="EC" id="3.1.11.6"/>
    </reaction>
</comment>
<dbReference type="EC" id="3.1.11.6" evidence="6"/>
<evidence type="ECO:0000256" key="3">
    <source>
        <dbReference type="ARBA" id="ARBA00022722"/>
    </source>
</evidence>
<keyword evidence="5 6" id="KW-0269">Exonuclease</keyword>
<dbReference type="GO" id="GO:0008855">
    <property type="term" value="F:exodeoxyribonuclease VII activity"/>
    <property type="evidence" value="ECO:0007669"/>
    <property type="project" value="UniProtKB-UniRule"/>
</dbReference>
<evidence type="ECO:0000313" key="7">
    <source>
        <dbReference type="EMBL" id="OKH26819.1"/>
    </source>
</evidence>
<dbReference type="STRING" id="1921803.NIES593_01895"/>
<keyword evidence="4 6" id="KW-0378">Hydrolase</keyword>
<dbReference type="Proteomes" id="UP000186868">
    <property type="component" value="Unassembled WGS sequence"/>
</dbReference>
<comment type="subunit">
    <text evidence="6">Heterooligomer composed of large and small subunits.</text>
</comment>
<evidence type="ECO:0000256" key="6">
    <source>
        <dbReference type="HAMAP-Rule" id="MF_00337"/>
    </source>
</evidence>
<gene>
    <name evidence="6" type="primary">xseB</name>
    <name evidence="7" type="ORF">NIES593_01895</name>
</gene>
<name>A0A1U7HTC5_9CYAN</name>
<sequence length="77" mass="9136">MNSDRKNNQNWKYEETVAQVEKIIEQIESGSLPLEEVFEKFAIAIERLRECESFLAIGKERMNLLIETLEKEEDIEF</sequence>
<comment type="subcellular location">
    <subcellularLocation>
        <location evidence="6">Cytoplasm</location>
    </subcellularLocation>
</comment>
<dbReference type="EMBL" id="MRCB01000001">
    <property type="protein sequence ID" value="OKH26819.1"/>
    <property type="molecule type" value="Genomic_DNA"/>
</dbReference>
<protein>
    <recommendedName>
        <fullName evidence="6">Exodeoxyribonuclease 7 small subunit</fullName>
        <ecNumber evidence="6">3.1.11.6</ecNumber>
    </recommendedName>
    <alternativeName>
        <fullName evidence="6">Exodeoxyribonuclease VII small subunit</fullName>
        <shortName evidence="6">Exonuclease VII small subunit</shortName>
    </alternativeName>
</protein>
<evidence type="ECO:0000313" key="8">
    <source>
        <dbReference type="Proteomes" id="UP000186868"/>
    </source>
</evidence>
<dbReference type="AlphaFoldDB" id="A0A1U7HTC5"/>
<dbReference type="GO" id="GO:0006308">
    <property type="term" value="P:DNA catabolic process"/>
    <property type="evidence" value="ECO:0007669"/>
    <property type="project" value="UniProtKB-UniRule"/>
</dbReference>
<comment type="similarity">
    <text evidence="1 6">Belongs to the XseB family.</text>
</comment>
<evidence type="ECO:0000256" key="2">
    <source>
        <dbReference type="ARBA" id="ARBA00022490"/>
    </source>
</evidence>
<keyword evidence="3 6" id="KW-0540">Nuclease</keyword>
<dbReference type="InterPro" id="IPR037004">
    <property type="entry name" value="Exonuc_VII_ssu_sf"/>
</dbReference>